<dbReference type="InterPro" id="IPR035976">
    <property type="entry name" value="Sushi/SCR/CCP_sf"/>
</dbReference>
<feature type="disulfide bond" evidence="4">
    <location>
        <begin position="118"/>
        <end position="145"/>
    </location>
</feature>
<proteinExistence type="predicted"/>
<dbReference type="PANTHER" id="PTHR45656">
    <property type="entry name" value="PROTEIN CBR-CLEC-78"/>
    <property type="match status" value="1"/>
</dbReference>
<dbReference type="OrthoDB" id="6499124at2759"/>
<feature type="signal peptide" evidence="5">
    <location>
        <begin position="1"/>
        <end position="22"/>
    </location>
</feature>
<feature type="domain" description="Sushi" evidence="6">
    <location>
        <begin position="354"/>
        <end position="412"/>
    </location>
</feature>
<dbReference type="PANTHER" id="PTHR45656:SF4">
    <property type="entry name" value="PROTEIN CBR-CLEC-78"/>
    <property type="match status" value="1"/>
</dbReference>
<keyword evidence="3 4" id="KW-1015">Disulfide bond</keyword>
<dbReference type="EMBL" id="KK117378">
    <property type="protein sequence ID" value="KFM70320.1"/>
    <property type="molecule type" value="Genomic_DNA"/>
</dbReference>
<gene>
    <name evidence="7" type="ORF">X975_10751</name>
</gene>
<feature type="domain" description="Sushi" evidence="6">
    <location>
        <begin position="592"/>
        <end position="652"/>
    </location>
</feature>
<dbReference type="Proteomes" id="UP000054359">
    <property type="component" value="Unassembled WGS sequence"/>
</dbReference>
<dbReference type="SUPFAM" id="SSF57535">
    <property type="entry name" value="Complement control module/SCR domain"/>
    <property type="match status" value="6"/>
</dbReference>
<evidence type="ECO:0000313" key="7">
    <source>
        <dbReference type="EMBL" id="KFM70320.1"/>
    </source>
</evidence>
<feature type="disulfide bond" evidence="4">
    <location>
        <begin position="383"/>
        <end position="410"/>
    </location>
</feature>
<keyword evidence="8" id="KW-1185">Reference proteome</keyword>
<name>A0A087TYY1_STEMI</name>
<dbReference type="InterPro" id="IPR051277">
    <property type="entry name" value="SEZ6_CSMD_C4BPB_Regulators"/>
</dbReference>
<keyword evidence="4" id="KW-0768">Sushi</keyword>
<dbReference type="InterPro" id="IPR000436">
    <property type="entry name" value="Sushi_SCR_CCP_dom"/>
</dbReference>
<feature type="domain" description="Sushi" evidence="6">
    <location>
        <begin position="90"/>
        <end position="147"/>
    </location>
</feature>
<keyword evidence="1 5" id="KW-0732">Signal</keyword>
<sequence length="652" mass="73455">MEIVLAYFVVIVGNLFSANVKADINCGPPPVVSRAIIIAGADKEVYRPESLILYKCRLGYFSDVSVVSSKCKLSRNIAEWTRPNIRCKRVTCDVPRNPKNGRAIYNSINYEAEVTYECNEGYYLSNQQRRFCSADGTWNGTDPVCSDNLCSFPRAPENGFFNLMSAKPEVGSTVTYSCNDGFKLEGSATSECTETRRWTSSIPRCLRLPKMCQPPVAPENGFFSLTPDKPEVGSIVKYSCRDGFKLRGSAESECGEEGTWTNPTPKCFFITDSCKVPEVLPHGEIGMYKVVPHPQYLYFLKYESILAGTIVADGNFVLKCEGMYKPKGSQGGQEKRIECKDGTWLDELQCVSENSCELPAIPENVLYVAPEKLEFGSIIKYHCKDGFRLQGSAESVCRITGTWSHVPPTCLSRRKPFEEEESRTTTQPLILPSTTDKINVNGTKPDNSEPCYCEYNSPDEHLEAYCNYIKLHNGDKVKFLCTVRFYCKEANTYRLRGPREMTCTDCEPFRSTMYPKCMERNSREPCSMETLFSRLPEGAMLKTGERQPETVPYGTTLELTCADNDGIMYINRFRNKAKCNGTWTIPPIRCSRACRLTLRTNSSLVVVPKKDLYLFGETVTLSCPKGQTLIPDTPVIFCLRRGWSNRPIPYCE</sequence>
<dbReference type="CDD" id="cd00033">
    <property type="entry name" value="CCP"/>
    <property type="match status" value="4"/>
</dbReference>
<dbReference type="Gene3D" id="2.10.70.10">
    <property type="entry name" value="Complement Module, domain 1"/>
    <property type="match status" value="6"/>
</dbReference>
<dbReference type="GO" id="GO:0030246">
    <property type="term" value="F:carbohydrate binding"/>
    <property type="evidence" value="ECO:0007669"/>
    <property type="project" value="UniProtKB-KW"/>
</dbReference>
<dbReference type="SMART" id="SM00032">
    <property type="entry name" value="CCP"/>
    <property type="match status" value="8"/>
</dbReference>
<accession>A0A087TYY1</accession>
<evidence type="ECO:0000256" key="2">
    <source>
        <dbReference type="ARBA" id="ARBA00022737"/>
    </source>
</evidence>
<keyword evidence="2" id="KW-0677">Repeat</keyword>
<feature type="domain" description="Sushi" evidence="6">
    <location>
        <begin position="148"/>
        <end position="207"/>
    </location>
</feature>
<reference evidence="7 8" key="1">
    <citation type="submission" date="2013-11" db="EMBL/GenBank/DDBJ databases">
        <title>Genome sequencing of Stegodyphus mimosarum.</title>
        <authorList>
            <person name="Bechsgaard J."/>
        </authorList>
    </citation>
    <scope>NUCLEOTIDE SEQUENCE [LARGE SCALE GENOMIC DNA]</scope>
</reference>
<keyword evidence="7" id="KW-0430">Lectin</keyword>
<comment type="caution">
    <text evidence="4">Lacks conserved residue(s) required for the propagation of feature annotation.</text>
</comment>
<evidence type="ECO:0000259" key="6">
    <source>
        <dbReference type="PROSITE" id="PS50923"/>
    </source>
</evidence>
<dbReference type="STRING" id="407821.A0A087TYY1"/>
<feature type="domain" description="Sushi" evidence="6">
    <location>
        <begin position="210"/>
        <end position="269"/>
    </location>
</feature>
<evidence type="ECO:0000256" key="5">
    <source>
        <dbReference type="SAM" id="SignalP"/>
    </source>
</evidence>
<evidence type="ECO:0000256" key="4">
    <source>
        <dbReference type="PROSITE-ProRule" id="PRU00302"/>
    </source>
</evidence>
<feature type="domain" description="Sushi" evidence="6">
    <location>
        <begin position="24"/>
        <end position="89"/>
    </location>
</feature>
<dbReference type="PROSITE" id="PS50923">
    <property type="entry name" value="SUSHI"/>
    <property type="match status" value="6"/>
</dbReference>
<feature type="chain" id="PRO_5001830092" evidence="5">
    <location>
        <begin position="23"/>
        <end position="652"/>
    </location>
</feature>
<feature type="non-terminal residue" evidence="7">
    <location>
        <position position="652"/>
    </location>
</feature>
<feature type="disulfide bond" evidence="4">
    <location>
        <begin position="178"/>
        <end position="205"/>
    </location>
</feature>
<evidence type="ECO:0000313" key="8">
    <source>
        <dbReference type="Proteomes" id="UP000054359"/>
    </source>
</evidence>
<organism evidence="7 8">
    <name type="scientific">Stegodyphus mimosarum</name>
    <name type="common">African social velvet spider</name>
    <dbReference type="NCBI Taxonomy" id="407821"/>
    <lineage>
        <taxon>Eukaryota</taxon>
        <taxon>Metazoa</taxon>
        <taxon>Ecdysozoa</taxon>
        <taxon>Arthropoda</taxon>
        <taxon>Chelicerata</taxon>
        <taxon>Arachnida</taxon>
        <taxon>Araneae</taxon>
        <taxon>Araneomorphae</taxon>
        <taxon>Entelegynae</taxon>
        <taxon>Eresoidea</taxon>
        <taxon>Eresidae</taxon>
        <taxon>Stegodyphus</taxon>
    </lineage>
</organism>
<dbReference type="AlphaFoldDB" id="A0A087TYY1"/>
<protein>
    <submittedName>
        <fullName evidence="7">E-selectin</fullName>
    </submittedName>
</protein>
<feature type="disulfide bond" evidence="4">
    <location>
        <begin position="240"/>
        <end position="267"/>
    </location>
</feature>
<evidence type="ECO:0000256" key="1">
    <source>
        <dbReference type="ARBA" id="ARBA00022729"/>
    </source>
</evidence>
<dbReference type="Pfam" id="PF00084">
    <property type="entry name" value="Sushi"/>
    <property type="match status" value="4"/>
</dbReference>
<evidence type="ECO:0000256" key="3">
    <source>
        <dbReference type="ARBA" id="ARBA00023157"/>
    </source>
</evidence>